<gene>
    <name evidence="1" type="ORF">H4O24_19235</name>
</gene>
<proteinExistence type="predicted"/>
<organism evidence="1 2">
    <name type="scientific">Croceicoccus marinus</name>
    <dbReference type="NCBI Taxonomy" id="450378"/>
    <lineage>
        <taxon>Bacteria</taxon>
        <taxon>Pseudomonadati</taxon>
        <taxon>Pseudomonadota</taxon>
        <taxon>Alphaproteobacteria</taxon>
        <taxon>Sphingomonadales</taxon>
        <taxon>Erythrobacteraceae</taxon>
        <taxon>Croceicoccus</taxon>
    </lineage>
</organism>
<dbReference type="RefSeq" id="WP_185885894.1">
    <property type="nucleotide sequence ID" value="NZ_CP060053.1"/>
</dbReference>
<reference evidence="1 2" key="1">
    <citation type="submission" date="2020-08" db="EMBL/GenBank/DDBJ databases">
        <authorList>
            <person name="Liu G."/>
            <person name="Sun C."/>
        </authorList>
    </citation>
    <scope>NUCLEOTIDE SEQUENCE [LARGE SCALE GENOMIC DNA]</scope>
    <source>
        <strain evidence="1 2">OT19</strain>
        <plasmid evidence="1 2">plas1</plasmid>
    </source>
</reference>
<evidence type="ECO:0000313" key="1">
    <source>
        <dbReference type="EMBL" id="QNE07149.1"/>
    </source>
</evidence>
<protein>
    <submittedName>
        <fullName evidence="1">Uncharacterized protein</fullName>
    </submittedName>
</protein>
<accession>A0A7G6VZI4</accession>
<name>A0A7G6VZI4_9SPHN</name>
<geneLocation type="plasmid" evidence="1 2">
    <name>plas1</name>
</geneLocation>
<dbReference type="EMBL" id="CP060053">
    <property type="protein sequence ID" value="QNE07149.1"/>
    <property type="molecule type" value="Genomic_DNA"/>
</dbReference>
<sequence length="136" mass="14504">MSTTRLTGEWQLYFAGIEPGPEKLAPIPSFSATLAVAAANRAGIEAKLKLAGEEVLVKGRIRPGTPSVISLDECDNDGKQVDDGVEAILYVPPWRPNIDYDFDILCGTAVIGANSGLTASDNRERVLTVTGLQAFE</sequence>
<dbReference type="AlphaFoldDB" id="A0A7G6VZI4"/>
<evidence type="ECO:0000313" key="2">
    <source>
        <dbReference type="Proteomes" id="UP000515297"/>
    </source>
</evidence>
<dbReference type="Proteomes" id="UP000515297">
    <property type="component" value="Plasmid plas1"/>
</dbReference>
<keyword evidence="1" id="KW-0614">Plasmid</keyword>